<dbReference type="InterPro" id="IPR002921">
    <property type="entry name" value="Fungal_lipase-type"/>
</dbReference>
<evidence type="ECO:0000256" key="1">
    <source>
        <dbReference type="ARBA" id="ARBA00004229"/>
    </source>
</evidence>
<dbReference type="PANTHER" id="PTHR31403:SF11">
    <property type="entry name" value="OS12G0614500 PROTEIN"/>
    <property type="match status" value="1"/>
</dbReference>
<reference evidence="10 11" key="1">
    <citation type="submission" date="2023-12" db="EMBL/GenBank/DDBJ databases">
        <title>A high-quality genome assembly for Dillenia turbinata (Dilleniales).</title>
        <authorList>
            <person name="Chanderbali A."/>
        </authorList>
    </citation>
    <scope>NUCLEOTIDE SEQUENCE [LARGE SCALE GENOMIC DNA]</scope>
    <source>
        <strain evidence="10">LSX21</strain>
        <tissue evidence="10">Leaf</tissue>
    </source>
</reference>
<keyword evidence="11" id="KW-1185">Reference proteome</keyword>
<evidence type="ECO:0000313" key="11">
    <source>
        <dbReference type="Proteomes" id="UP001370490"/>
    </source>
</evidence>
<proteinExistence type="inferred from homology"/>
<keyword evidence="8" id="KW-0443">Lipid metabolism</keyword>
<dbReference type="EMBL" id="JBAMMX010000023">
    <property type="protein sequence ID" value="KAK6917125.1"/>
    <property type="molecule type" value="Genomic_DNA"/>
</dbReference>
<comment type="similarity">
    <text evidence="2">Belongs to the AB hydrolase superfamily. Lipase family.</text>
</comment>
<dbReference type="InterPro" id="IPR029058">
    <property type="entry name" value="AB_hydrolase_fold"/>
</dbReference>
<dbReference type="Gene3D" id="3.40.50.1820">
    <property type="entry name" value="alpha/beta hydrolase"/>
    <property type="match status" value="1"/>
</dbReference>
<name>A0AAN8UKE7_9MAGN</name>
<dbReference type="Pfam" id="PF01764">
    <property type="entry name" value="Lipase_3"/>
    <property type="match status" value="1"/>
</dbReference>
<keyword evidence="6" id="KW-0809">Transit peptide</keyword>
<dbReference type="AlphaFoldDB" id="A0AAN8UKE7"/>
<dbReference type="Proteomes" id="UP001370490">
    <property type="component" value="Unassembled WGS sequence"/>
</dbReference>
<feature type="domain" description="Fungal lipase-type" evidence="9">
    <location>
        <begin position="164"/>
        <end position="261"/>
    </location>
</feature>
<keyword evidence="7" id="KW-0442">Lipid degradation</keyword>
<comment type="caution">
    <text evidence="10">The sequence shown here is derived from an EMBL/GenBank/DDBJ whole genome shotgun (WGS) entry which is preliminary data.</text>
</comment>
<evidence type="ECO:0000256" key="2">
    <source>
        <dbReference type="ARBA" id="ARBA00010701"/>
    </source>
</evidence>
<accession>A0AAN8UKE7</accession>
<sequence>MPKKHIIHATKSLALELNMLKQQGFDCDTPTMSKKGDISWIWRELHGSRNWEGLLEPLNPLLRREIVKYGEFAQATYDSFDFDSYSKYCGSNRYKKEELFDKLHLTRHGYKVTRYIYAMSDIDLPRWLERSLVDSPWSRESNWIGFVAVSTDDESKRLGRRDIVVAWRGTVAPSEWIQDLNAKLKPLGQGNIKVEKGFLSIYTTRSGSCKYNKKSASQQVMKELKKLVSLYKEKGEEVSLTITGHSLGGALALLNAHEAATTLTKDVTFLVLSQ</sequence>
<comment type="subcellular location">
    <subcellularLocation>
        <location evidence="1">Plastid</location>
        <location evidence="1">Chloroplast</location>
    </subcellularLocation>
</comment>
<evidence type="ECO:0000313" key="10">
    <source>
        <dbReference type="EMBL" id="KAK6917125.1"/>
    </source>
</evidence>
<evidence type="ECO:0000256" key="6">
    <source>
        <dbReference type="ARBA" id="ARBA00022946"/>
    </source>
</evidence>
<evidence type="ECO:0000256" key="3">
    <source>
        <dbReference type="ARBA" id="ARBA00022528"/>
    </source>
</evidence>
<evidence type="ECO:0000256" key="7">
    <source>
        <dbReference type="ARBA" id="ARBA00022963"/>
    </source>
</evidence>
<dbReference type="GO" id="GO:0009507">
    <property type="term" value="C:chloroplast"/>
    <property type="evidence" value="ECO:0007669"/>
    <property type="project" value="UniProtKB-SubCell"/>
</dbReference>
<keyword evidence="5" id="KW-0378">Hydrolase</keyword>
<gene>
    <name evidence="10" type="ORF">RJ641_017876</name>
</gene>
<evidence type="ECO:0000256" key="5">
    <source>
        <dbReference type="ARBA" id="ARBA00022801"/>
    </source>
</evidence>
<dbReference type="GO" id="GO:0047714">
    <property type="term" value="F:galactolipase activity"/>
    <property type="evidence" value="ECO:0007669"/>
    <property type="project" value="UniProtKB-ARBA"/>
</dbReference>
<keyword evidence="4" id="KW-0934">Plastid</keyword>
<organism evidence="10 11">
    <name type="scientific">Dillenia turbinata</name>
    <dbReference type="NCBI Taxonomy" id="194707"/>
    <lineage>
        <taxon>Eukaryota</taxon>
        <taxon>Viridiplantae</taxon>
        <taxon>Streptophyta</taxon>
        <taxon>Embryophyta</taxon>
        <taxon>Tracheophyta</taxon>
        <taxon>Spermatophyta</taxon>
        <taxon>Magnoliopsida</taxon>
        <taxon>eudicotyledons</taxon>
        <taxon>Gunneridae</taxon>
        <taxon>Pentapetalae</taxon>
        <taxon>Dilleniales</taxon>
        <taxon>Dilleniaceae</taxon>
        <taxon>Dillenia</taxon>
    </lineage>
</organism>
<dbReference type="SUPFAM" id="SSF53474">
    <property type="entry name" value="alpha/beta-Hydrolases"/>
    <property type="match status" value="1"/>
</dbReference>
<evidence type="ECO:0000256" key="4">
    <source>
        <dbReference type="ARBA" id="ARBA00022640"/>
    </source>
</evidence>
<evidence type="ECO:0000256" key="8">
    <source>
        <dbReference type="ARBA" id="ARBA00023098"/>
    </source>
</evidence>
<dbReference type="PANTHER" id="PTHR31403">
    <property type="entry name" value="PHOSPHOLIPASE A1-IBETA2, CHLOROPLASTIC"/>
    <property type="match status" value="1"/>
</dbReference>
<dbReference type="CDD" id="cd00519">
    <property type="entry name" value="Lipase_3"/>
    <property type="match status" value="1"/>
</dbReference>
<keyword evidence="3" id="KW-0150">Chloroplast</keyword>
<protein>
    <submittedName>
        <fullName evidence="10">Fungal lipase-like domain</fullName>
    </submittedName>
</protein>
<dbReference type="GO" id="GO:0016042">
    <property type="term" value="P:lipid catabolic process"/>
    <property type="evidence" value="ECO:0007669"/>
    <property type="project" value="UniProtKB-KW"/>
</dbReference>
<dbReference type="GO" id="GO:0008970">
    <property type="term" value="F:phospholipase A1 activity"/>
    <property type="evidence" value="ECO:0007669"/>
    <property type="project" value="UniProtKB-ARBA"/>
</dbReference>
<evidence type="ECO:0000259" key="9">
    <source>
        <dbReference type="Pfam" id="PF01764"/>
    </source>
</evidence>